<dbReference type="Proteomes" id="UP000501648">
    <property type="component" value="Chromosome"/>
</dbReference>
<accession>A0A6M3ZUI8</accession>
<name>A0A6M3ZUI8_9BURK</name>
<evidence type="ECO:0000256" key="1">
    <source>
        <dbReference type="SAM" id="MobiDB-lite"/>
    </source>
</evidence>
<feature type="domain" description="GmrSD restriction endonucleases N-terminal" evidence="2">
    <location>
        <begin position="47"/>
        <end position="191"/>
    </location>
</feature>
<proteinExistence type="predicted"/>
<organism evidence="3 4">
    <name type="scientific">Herbaspirillum rubrisubalbicans Os34</name>
    <dbReference type="NCBI Taxonomy" id="1235827"/>
    <lineage>
        <taxon>Bacteria</taxon>
        <taxon>Pseudomonadati</taxon>
        <taxon>Pseudomonadota</taxon>
        <taxon>Betaproteobacteria</taxon>
        <taxon>Burkholderiales</taxon>
        <taxon>Oxalobacteraceae</taxon>
        <taxon>Herbaspirillum</taxon>
    </lineage>
</organism>
<protein>
    <submittedName>
        <fullName evidence="3">DUF262 domain-containing protein</fullName>
    </submittedName>
</protein>
<dbReference type="Pfam" id="PF03235">
    <property type="entry name" value="GmrSD_N"/>
    <property type="match status" value="1"/>
</dbReference>
<evidence type="ECO:0000259" key="2">
    <source>
        <dbReference type="Pfam" id="PF03235"/>
    </source>
</evidence>
<dbReference type="PANTHER" id="PTHR39639">
    <property type="entry name" value="CHROMOSOME 16, WHOLE GENOME SHOTGUN SEQUENCE"/>
    <property type="match status" value="1"/>
</dbReference>
<evidence type="ECO:0000313" key="3">
    <source>
        <dbReference type="EMBL" id="QJQ02324.1"/>
    </source>
</evidence>
<feature type="region of interest" description="Disordered" evidence="1">
    <location>
        <begin position="1"/>
        <end position="24"/>
    </location>
</feature>
<dbReference type="AlphaFoldDB" id="A0A6M3ZUI8"/>
<dbReference type="RefSeq" id="WP_017455504.1">
    <property type="nucleotide sequence ID" value="NZ_CP008956.1"/>
</dbReference>
<gene>
    <name evidence="3" type="ORF">C798_19400</name>
</gene>
<dbReference type="EMBL" id="CP008956">
    <property type="protein sequence ID" value="QJQ02324.1"/>
    <property type="molecule type" value="Genomic_DNA"/>
</dbReference>
<sequence>MNTAPQEDLFEQVLPTDQQEEESDLEGRQINFRDAVMHTADWTVGTLYSQLQKGTINLDPGFQRRHAWDDVRKSRLIESLIAGLPIPNIVLAENSEHRGRFLVIDGKQRLLTIQDFLDNKLALKGLDLRQDLENLTFDSLPADDRDFLENNSIRSTLIKNTPDADFLYVLFFRLNSGSLQLSPQELRRALIGGKTLTQIDKYIEGSKFFAQVFGPGLDRRMRDSELVLRFIAFDRAYEAYDGDLKKFLDSTVDHFEKGGAAAEKELFGLFEKLECALSATIDIFAKDAFKKYTGEKYERRINRAVFDVITRFFADEKISNLARQNSAAVVAEFKATCGIVEFRSAVEKTTKSNEATKNRIDIWGGRLAAILGMTYDAKAARIQ</sequence>
<dbReference type="PANTHER" id="PTHR39639:SF1">
    <property type="entry name" value="DUF262 DOMAIN-CONTAINING PROTEIN"/>
    <property type="match status" value="1"/>
</dbReference>
<evidence type="ECO:0000313" key="4">
    <source>
        <dbReference type="Proteomes" id="UP000501648"/>
    </source>
</evidence>
<reference evidence="3 4" key="1">
    <citation type="journal article" date="2012" name="J. Bacteriol.">
        <title>Genome sequence of the pathogenic Herbaspirillum seropedicae strain Os34, isolated from rice roots.</title>
        <authorList>
            <person name="Ye W."/>
            <person name="Ye S."/>
            <person name="Liu J."/>
            <person name="Chang S."/>
            <person name="Chen M."/>
            <person name="Zhu B."/>
            <person name="Guo L."/>
            <person name="An Q."/>
        </authorList>
    </citation>
    <scope>NUCLEOTIDE SEQUENCE [LARGE SCALE GENOMIC DNA]</scope>
    <source>
        <strain evidence="3 4">Os34</strain>
    </source>
</reference>
<dbReference type="InterPro" id="IPR004919">
    <property type="entry name" value="GmrSD_N"/>
</dbReference>